<dbReference type="Proteomes" id="UP000284375">
    <property type="component" value="Unassembled WGS sequence"/>
</dbReference>
<dbReference type="Gene3D" id="3.40.50.1820">
    <property type="entry name" value="alpha/beta hydrolase"/>
    <property type="match status" value="1"/>
</dbReference>
<dbReference type="SMART" id="SM01110">
    <property type="entry name" value="Cutinase"/>
    <property type="match status" value="1"/>
</dbReference>
<feature type="chain" id="PRO_5019297956" description="Cutinase" evidence="3">
    <location>
        <begin position="18"/>
        <end position="278"/>
    </location>
</feature>
<dbReference type="EMBL" id="LJZO01000007">
    <property type="protein sequence ID" value="ROW01082.1"/>
    <property type="molecule type" value="Genomic_DNA"/>
</dbReference>
<protein>
    <recommendedName>
        <fullName evidence="6">Cutinase</fullName>
    </recommendedName>
</protein>
<organism evidence="4 5">
    <name type="scientific">Cytospora chrysosperma</name>
    <name type="common">Cytospora canker fungus</name>
    <name type="synonym">Sphaeria chrysosperma</name>
    <dbReference type="NCBI Taxonomy" id="252740"/>
    <lineage>
        <taxon>Eukaryota</taxon>
        <taxon>Fungi</taxon>
        <taxon>Dikarya</taxon>
        <taxon>Ascomycota</taxon>
        <taxon>Pezizomycotina</taxon>
        <taxon>Sordariomycetes</taxon>
        <taxon>Sordariomycetidae</taxon>
        <taxon>Diaporthales</taxon>
        <taxon>Cytosporaceae</taxon>
        <taxon>Cytospora</taxon>
    </lineage>
</organism>
<sequence>MKSLAPILTLLPLLTQATPHHGGCSSSSSPCANITCAAPGAAHIIVTRGSTESIGGGILDPVASAIAAACPGSSIAANPYPALLDPYVASETAGLGNLTQMALDYRSCCGGGDGHGQKGPAGKMVFLGYSQGAQVTADFLCGRSEAGFGATAAYAADVADDVAAIAIVGDPSFVKGLPWDRGNASNGSSEQNNLLTLRGDTRPARTQQFFPRLDNAACLPVADKMISYCDGGDYFCDNGTSSDALAIHEGYAQKYGAQIVDYVVGKIEGCGADGGERW</sequence>
<feature type="signal peptide" evidence="3">
    <location>
        <begin position="1"/>
        <end position="17"/>
    </location>
</feature>
<evidence type="ECO:0000256" key="1">
    <source>
        <dbReference type="ARBA" id="ARBA00022801"/>
    </source>
</evidence>
<dbReference type="STRING" id="252740.A0A423WCJ1"/>
<reference evidence="4 5" key="1">
    <citation type="submission" date="2015-09" db="EMBL/GenBank/DDBJ databases">
        <title>Host preference determinants of Valsa canker pathogens revealed by comparative genomics.</title>
        <authorList>
            <person name="Yin Z."/>
            <person name="Huang L."/>
        </authorList>
    </citation>
    <scope>NUCLEOTIDE SEQUENCE [LARGE SCALE GENOMIC DNA]</scope>
    <source>
        <strain evidence="4 5">YSFL</strain>
    </source>
</reference>
<evidence type="ECO:0000256" key="3">
    <source>
        <dbReference type="SAM" id="SignalP"/>
    </source>
</evidence>
<dbReference type="PANTHER" id="PTHR33630:SF9">
    <property type="entry name" value="CUTINASE 4"/>
    <property type="match status" value="1"/>
</dbReference>
<gene>
    <name evidence="4" type="ORF">VSDG_02843</name>
</gene>
<keyword evidence="5" id="KW-1185">Reference proteome</keyword>
<evidence type="ECO:0000313" key="5">
    <source>
        <dbReference type="Proteomes" id="UP000284375"/>
    </source>
</evidence>
<dbReference type="OrthoDB" id="2586582at2759"/>
<accession>A0A423WCJ1</accession>
<dbReference type="Pfam" id="PF01083">
    <property type="entry name" value="Cutinase"/>
    <property type="match status" value="1"/>
</dbReference>
<dbReference type="InterPro" id="IPR029058">
    <property type="entry name" value="AB_hydrolase_fold"/>
</dbReference>
<evidence type="ECO:0000313" key="4">
    <source>
        <dbReference type="EMBL" id="ROW01082.1"/>
    </source>
</evidence>
<dbReference type="InterPro" id="IPR000675">
    <property type="entry name" value="Cutinase/axe"/>
</dbReference>
<dbReference type="PANTHER" id="PTHR33630">
    <property type="entry name" value="CUTINASE RV1984C-RELATED-RELATED"/>
    <property type="match status" value="1"/>
</dbReference>
<proteinExistence type="predicted"/>
<keyword evidence="1" id="KW-0378">Hydrolase</keyword>
<keyword evidence="3" id="KW-0732">Signal</keyword>
<dbReference type="AlphaFoldDB" id="A0A423WCJ1"/>
<name>A0A423WCJ1_CYTCH</name>
<evidence type="ECO:0000256" key="2">
    <source>
        <dbReference type="ARBA" id="ARBA00023157"/>
    </source>
</evidence>
<dbReference type="GO" id="GO:0052689">
    <property type="term" value="F:carboxylic ester hydrolase activity"/>
    <property type="evidence" value="ECO:0007669"/>
    <property type="project" value="UniProtKB-ARBA"/>
</dbReference>
<evidence type="ECO:0008006" key="6">
    <source>
        <dbReference type="Google" id="ProtNLM"/>
    </source>
</evidence>
<keyword evidence="2" id="KW-1015">Disulfide bond</keyword>
<comment type="caution">
    <text evidence="4">The sequence shown here is derived from an EMBL/GenBank/DDBJ whole genome shotgun (WGS) entry which is preliminary data.</text>
</comment>
<dbReference type="SUPFAM" id="SSF53474">
    <property type="entry name" value="alpha/beta-Hydrolases"/>
    <property type="match status" value="1"/>
</dbReference>